<reference evidence="1" key="1">
    <citation type="journal article" date="2019" name="bioRxiv">
        <title>The Genome of the Zebra Mussel, Dreissena polymorpha: A Resource for Invasive Species Research.</title>
        <authorList>
            <person name="McCartney M.A."/>
            <person name="Auch B."/>
            <person name="Kono T."/>
            <person name="Mallez S."/>
            <person name="Zhang Y."/>
            <person name="Obille A."/>
            <person name="Becker A."/>
            <person name="Abrahante J.E."/>
            <person name="Garbe J."/>
            <person name="Badalamenti J.P."/>
            <person name="Herman A."/>
            <person name="Mangelson H."/>
            <person name="Liachko I."/>
            <person name="Sullivan S."/>
            <person name="Sone E.D."/>
            <person name="Koren S."/>
            <person name="Silverstein K.A.T."/>
            <person name="Beckman K.B."/>
            <person name="Gohl D.M."/>
        </authorList>
    </citation>
    <scope>NUCLEOTIDE SEQUENCE</scope>
    <source>
        <strain evidence="1">Duluth1</strain>
        <tissue evidence="1">Whole animal</tissue>
    </source>
</reference>
<name>A0A9D4CSL1_DREPO</name>
<comment type="caution">
    <text evidence="1">The sequence shown here is derived from an EMBL/GenBank/DDBJ whole genome shotgun (WGS) entry which is preliminary data.</text>
</comment>
<evidence type="ECO:0000313" key="2">
    <source>
        <dbReference type="Proteomes" id="UP000828390"/>
    </source>
</evidence>
<sequence>MCGPGMCSSTEAALCVDPECVPAQRLHYVWTRNVSQHRGCIMCGPGMCPSTEAALCVDPECVPALLPIYLQEPRKLERMNKMMNY</sequence>
<keyword evidence="2" id="KW-1185">Reference proteome</keyword>
<dbReference type="EMBL" id="JAIWYP010000012">
    <property type="protein sequence ID" value="KAH3729578.1"/>
    <property type="molecule type" value="Genomic_DNA"/>
</dbReference>
<protein>
    <submittedName>
        <fullName evidence="1">Uncharacterized protein</fullName>
    </submittedName>
</protein>
<dbReference type="Proteomes" id="UP000828390">
    <property type="component" value="Unassembled WGS sequence"/>
</dbReference>
<accession>A0A9D4CSL1</accession>
<organism evidence="1 2">
    <name type="scientific">Dreissena polymorpha</name>
    <name type="common">Zebra mussel</name>
    <name type="synonym">Mytilus polymorpha</name>
    <dbReference type="NCBI Taxonomy" id="45954"/>
    <lineage>
        <taxon>Eukaryota</taxon>
        <taxon>Metazoa</taxon>
        <taxon>Spiralia</taxon>
        <taxon>Lophotrochozoa</taxon>
        <taxon>Mollusca</taxon>
        <taxon>Bivalvia</taxon>
        <taxon>Autobranchia</taxon>
        <taxon>Heteroconchia</taxon>
        <taxon>Euheterodonta</taxon>
        <taxon>Imparidentia</taxon>
        <taxon>Neoheterodontei</taxon>
        <taxon>Myida</taxon>
        <taxon>Dreissenoidea</taxon>
        <taxon>Dreissenidae</taxon>
        <taxon>Dreissena</taxon>
    </lineage>
</organism>
<gene>
    <name evidence="1" type="ORF">DPMN_055550</name>
</gene>
<evidence type="ECO:0000313" key="1">
    <source>
        <dbReference type="EMBL" id="KAH3729578.1"/>
    </source>
</evidence>
<reference evidence="1" key="2">
    <citation type="submission" date="2020-11" db="EMBL/GenBank/DDBJ databases">
        <authorList>
            <person name="McCartney M.A."/>
            <person name="Auch B."/>
            <person name="Kono T."/>
            <person name="Mallez S."/>
            <person name="Becker A."/>
            <person name="Gohl D.M."/>
            <person name="Silverstein K.A.T."/>
            <person name="Koren S."/>
            <person name="Bechman K.B."/>
            <person name="Herman A."/>
            <person name="Abrahante J.E."/>
            <person name="Garbe J."/>
        </authorList>
    </citation>
    <scope>NUCLEOTIDE SEQUENCE</scope>
    <source>
        <strain evidence="1">Duluth1</strain>
        <tissue evidence="1">Whole animal</tissue>
    </source>
</reference>
<proteinExistence type="predicted"/>
<dbReference type="AlphaFoldDB" id="A0A9D4CSL1"/>